<evidence type="ECO:0000313" key="4">
    <source>
        <dbReference type="Proteomes" id="UP001247754"/>
    </source>
</evidence>
<name>A0ABU1FC66_9RHOB</name>
<dbReference type="SUPFAM" id="SSF56925">
    <property type="entry name" value="OMPA-like"/>
    <property type="match status" value="1"/>
</dbReference>
<dbReference type="PROSITE" id="PS51257">
    <property type="entry name" value="PROKAR_LIPOPROTEIN"/>
    <property type="match status" value="1"/>
</dbReference>
<dbReference type="InterPro" id="IPR001677">
    <property type="entry name" value="TbpB_B_D"/>
</dbReference>
<dbReference type="RefSeq" id="WP_310458362.1">
    <property type="nucleotide sequence ID" value="NZ_JAVKPH010000022.1"/>
</dbReference>
<evidence type="ECO:0000259" key="2">
    <source>
        <dbReference type="Pfam" id="PF01298"/>
    </source>
</evidence>
<sequence>MTVFKPLIVLVSVTALSACMGGGSDNPAAEYAADSARGAGLVTLTDGLDPTPAGAMPAQGWAEYDGIVGMAFGAAPESLAAADMIGELDLRADFARGTISGELDDFNTSDGREVYGALRLSGGQIAGSGFSANIDGRLTGPASAPGTVSGTIGGDFLGAGADALAGTGTATSTAGGLGVVFRGVRDRD</sequence>
<dbReference type="InterPro" id="IPR011250">
    <property type="entry name" value="OMP/PagP_B-barrel"/>
</dbReference>
<accession>A0ABU1FC66</accession>
<protein>
    <submittedName>
        <fullName evidence="3">Transferrin-binding protein-like solute binding protein</fullName>
    </submittedName>
</protein>
<keyword evidence="4" id="KW-1185">Reference proteome</keyword>
<reference evidence="3 4" key="1">
    <citation type="submission" date="2023-09" db="EMBL/GenBank/DDBJ databases">
        <title>Xinfangfangia sedmenti sp. nov., isolated the sedment.</title>
        <authorList>
            <person name="Xu L."/>
        </authorList>
    </citation>
    <scope>NUCLEOTIDE SEQUENCE [LARGE SCALE GENOMIC DNA]</scope>
    <source>
        <strain evidence="3 4">LG-4</strain>
    </source>
</reference>
<dbReference type="Pfam" id="PF01298">
    <property type="entry name" value="TbpB_B_D"/>
    <property type="match status" value="1"/>
</dbReference>
<gene>
    <name evidence="3" type="ORF">RGD00_16355</name>
</gene>
<feature type="chain" id="PRO_5046667044" evidence="1">
    <location>
        <begin position="18"/>
        <end position="188"/>
    </location>
</feature>
<proteinExistence type="predicted"/>
<organism evidence="3 4">
    <name type="scientific">Ruixingdingia sedimenti</name>
    <dbReference type="NCBI Taxonomy" id="3073604"/>
    <lineage>
        <taxon>Bacteria</taxon>
        <taxon>Pseudomonadati</taxon>
        <taxon>Pseudomonadota</taxon>
        <taxon>Alphaproteobacteria</taxon>
        <taxon>Rhodobacterales</taxon>
        <taxon>Paracoccaceae</taxon>
        <taxon>Ruixingdingia</taxon>
    </lineage>
</organism>
<feature type="signal peptide" evidence="1">
    <location>
        <begin position="1"/>
        <end position="17"/>
    </location>
</feature>
<comment type="caution">
    <text evidence="3">The sequence shown here is derived from an EMBL/GenBank/DDBJ whole genome shotgun (WGS) entry which is preliminary data.</text>
</comment>
<feature type="domain" description="Transferrin-binding protein B C-lobe/N-lobe beta-barrel" evidence="2">
    <location>
        <begin position="56"/>
        <end position="183"/>
    </location>
</feature>
<keyword evidence="1" id="KW-0732">Signal</keyword>
<dbReference type="Proteomes" id="UP001247754">
    <property type="component" value="Unassembled WGS sequence"/>
</dbReference>
<dbReference type="Gene3D" id="2.40.160.90">
    <property type="match status" value="1"/>
</dbReference>
<evidence type="ECO:0000256" key="1">
    <source>
        <dbReference type="SAM" id="SignalP"/>
    </source>
</evidence>
<evidence type="ECO:0000313" key="3">
    <source>
        <dbReference type="EMBL" id="MDR5654188.1"/>
    </source>
</evidence>
<dbReference type="EMBL" id="JAVKPH010000022">
    <property type="protein sequence ID" value="MDR5654188.1"/>
    <property type="molecule type" value="Genomic_DNA"/>
</dbReference>